<protein>
    <submittedName>
        <fullName evidence="1">Uncharacterized protein</fullName>
    </submittedName>
</protein>
<dbReference type="RefSeq" id="WP_207982160.1">
    <property type="nucleotide sequence ID" value="NZ_JAGDEL010000034.1"/>
</dbReference>
<gene>
    <name evidence="1" type="ORF">I7822_27040</name>
</gene>
<dbReference type="EMBL" id="JAGDEL010000034">
    <property type="protein sequence ID" value="MBO1515275.1"/>
    <property type="molecule type" value="Genomic_DNA"/>
</dbReference>
<sequence length="54" mass="6310">MTNKDEYQQDSIKFSIWNTNTEKVHLEHDLTNRSKAFKNSLNNLGQASQLDDLK</sequence>
<comment type="caution">
    <text evidence="1">The sequence shown here is derived from an EMBL/GenBank/DDBJ whole genome shotgun (WGS) entry which is preliminary data.</text>
</comment>
<keyword evidence="2" id="KW-1185">Reference proteome</keyword>
<accession>A0ABS3NB45</accession>
<proteinExistence type="predicted"/>
<name>A0ABS3NB45_9BACI</name>
<reference evidence="1 2" key="1">
    <citation type="submission" date="2021-03" db="EMBL/GenBank/DDBJ databases">
        <title>Whole genome sequence of Metabacillus bambusae BG109.</title>
        <authorList>
            <person name="Jeong J.W."/>
        </authorList>
    </citation>
    <scope>NUCLEOTIDE SEQUENCE [LARGE SCALE GENOMIC DNA]</scope>
    <source>
        <strain evidence="1 2">BG109</strain>
    </source>
</reference>
<evidence type="ECO:0000313" key="2">
    <source>
        <dbReference type="Proteomes" id="UP000663981"/>
    </source>
</evidence>
<organism evidence="1 2">
    <name type="scientific">Metabacillus bambusae</name>
    <dbReference type="NCBI Taxonomy" id="2795218"/>
    <lineage>
        <taxon>Bacteria</taxon>
        <taxon>Bacillati</taxon>
        <taxon>Bacillota</taxon>
        <taxon>Bacilli</taxon>
        <taxon>Bacillales</taxon>
        <taxon>Bacillaceae</taxon>
        <taxon>Metabacillus</taxon>
    </lineage>
</organism>
<dbReference type="Proteomes" id="UP000663981">
    <property type="component" value="Unassembled WGS sequence"/>
</dbReference>
<evidence type="ECO:0000313" key="1">
    <source>
        <dbReference type="EMBL" id="MBO1515275.1"/>
    </source>
</evidence>